<feature type="coiled-coil region" evidence="1">
    <location>
        <begin position="80"/>
        <end position="179"/>
    </location>
</feature>
<evidence type="ECO:0000313" key="4">
    <source>
        <dbReference type="Proteomes" id="UP001189429"/>
    </source>
</evidence>
<evidence type="ECO:0000313" key="3">
    <source>
        <dbReference type="EMBL" id="CAK0862859.1"/>
    </source>
</evidence>
<keyword evidence="1" id="KW-0175">Coiled coil</keyword>
<feature type="coiled-coil region" evidence="1">
    <location>
        <begin position="866"/>
        <end position="928"/>
    </location>
</feature>
<feature type="region of interest" description="Disordered" evidence="2">
    <location>
        <begin position="670"/>
        <end position="693"/>
    </location>
</feature>
<feature type="coiled-coil region" evidence="1">
    <location>
        <begin position="519"/>
        <end position="570"/>
    </location>
</feature>
<comment type="caution">
    <text evidence="3">The sequence shown here is derived from an EMBL/GenBank/DDBJ whole genome shotgun (WGS) entry which is preliminary data.</text>
</comment>
<feature type="region of interest" description="Disordered" evidence="2">
    <location>
        <begin position="588"/>
        <end position="627"/>
    </location>
</feature>
<keyword evidence="4" id="KW-1185">Reference proteome</keyword>
<dbReference type="Proteomes" id="UP001189429">
    <property type="component" value="Unassembled WGS sequence"/>
</dbReference>
<accession>A0ABN9US51</accession>
<gene>
    <name evidence="3" type="ORF">PCOR1329_LOCUS51174</name>
</gene>
<reference evidence="3" key="1">
    <citation type="submission" date="2023-10" db="EMBL/GenBank/DDBJ databases">
        <authorList>
            <person name="Chen Y."/>
            <person name="Shah S."/>
            <person name="Dougan E. K."/>
            <person name="Thang M."/>
            <person name="Chan C."/>
        </authorList>
    </citation>
    <scope>NUCLEOTIDE SEQUENCE [LARGE SCALE GENOMIC DNA]</scope>
</reference>
<feature type="coiled-coil region" evidence="1">
    <location>
        <begin position="697"/>
        <end position="748"/>
    </location>
</feature>
<feature type="region of interest" description="Disordered" evidence="2">
    <location>
        <begin position="23"/>
        <end position="43"/>
    </location>
</feature>
<protein>
    <submittedName>
        <fullName evidence="3">Uncharacterized protein</fullName>
    </submittedName>
</protein>
<sequence>MQCSARSGPAQLVAGVASDGALLLAPPPEAASSSASPGRRLPDVPDVSGRGLLDLATFADFSEQLLAERTRLEQGALETVEALEAAMQRQHERAVVLESALREECQGQLQEEASLARLESVSLAATCREAAELRLELRDLRASAGHASDSLRQEAWEAREEGRQEREAWRLHAERLETEAGRSSGALETRLELLEQQQAAQRRDDQQQCDRLEAQAAEGWARVSTLHREGEDLRARVQGHERRERDLEATCQNFWQKLEAVCMDLEAARRDAGATPALGDEGALLRREFELQVEALQGSAQSTNAQLQSGQEALAEALAGALRDAEASGARVLGEARVEEVQVAQGTQDEMALRLSAAYEELRQRERDRADYTHNLGRLEAGLEGAVGAIERSRELNERLRCEVDESAGCIRELRRENGALSQELGVERHERAAHLEPASRPRAVGLDAVAREQRLEGEGASAADQLRGMAEPRMGEASQQAVVRELQGALEQQRLLEASALARVAELERSTEQQLLEASQHVREHESHRLRIEELERELEVMLQERVELRKQEASSREYQRHLEDALAEHACVARDLQCELDQRTEHSVLQQTRVKDPEAIPTQYTSDVPQQAPAGNPERDLERKGAVQQERLMELEAASARQIQQNHVHLTRIGALELELERLRPQEPSARARALGREGAGAEQGLRGTPQGASLQDLRHELEQAQQELRQAARARELDEERQARAGELELELQRLRQQEASLRATIWQLEGAASQQSLRDASQQALAHDLQQRELAQQARLRELGGAADQGRWEDATRQPREEELERLLERALRRERAQQARSAQLEEELRESTRPQPLQQEERLAELEQELTDTRGMHHWQRARHREHVADLERELAESRRGRALAEASGGLERRLEMEVAAARAELEVRLQRQLRQLHRAQELQRAGLRRGHAAQAQVDALERLLRELEIGLPRESPAAAPAALAAAAAAQGVSAQQMVTVVEAPARVQEPVLRLVAPLPSVASPVRRASAALSPGSSASVVSSAVVSPGAPPMGLLASPLRWIGQ</sequence>
<evidence type="ECO:0000256" key="2">
    <source>
        <dbReference type="SAM" id="MobiDB-lite"/>
    </source>
</evidence>
<feature type="compositionally biased region" description="Low complexity" evidence="2">
    <location>
        <begin position="23"/>
        <end position="39"/>
    </location>
</feature>
<evidence type="ECO:0000256" key="1">
    <source>
        <dbReference type="SAM" id="Coils"/>
    </source>
</evidence>
<organism evidence="3 4">
    <name type="scientific">Prorocentrum cordatum</name>
    <dbReference type="NCBI Taxonomy" id="2364126"/>
    <lineage>
        <taxon>Eukaryota</taxon>
        <taxon>Sar</taxon>
        <taxon>Alveolata</taxon>
        <taxon>Dinophyceae</taxon>
        <taxon>Prorocentrales</taxon>
        <taxon>Prorocentraceae</taxon>
        <taxon>Prorocentrum</taxon>
    </lineage>
</organism>
<name>A0ABN9US51_9DINO</name>
<proteinExistence type="predicted"/>
<dbReference type="EMBL" id="CAUYUJ010016203">
    <property type="protein sequence ID" value="CAK0862859.1"/>
    <property type="molecule type" value="Genomic_DNA"/>
</dbReference>
<feature type="region of interest" description="Disordered" evidence="2">
    <location>
        <begin position="823"/>
        <end position="844"/>
    </location>
</feature>